<organism evidence="1 2">
    <name type="scientific">Acidithiobacillus montserratensis</name>
    <dbReference type="NCBI Taxonomy" id="2729135"/>
    <lineage>
        <taxon>Bacteria</taxon>
        <taxon>Pseudomonadati</taxon>
        <taxon>Pseudomonadota</taxon>
        <taxon>Acidithiobacillia</taxon>
        <taxon>Acidithiobacillales</taxon>
        <taxon>Acidithiobacillaceae</taxon>
        <taxon>Acidithiobacillus</taxon>
    </lineage>
</organism>
<proteinExistence type="predicted"/>
<sequence length="94" mass="10593">MNEEKEQSVLEISLSLETEMGEPIPALQLRLYPPVQQALVKAVDALRQNPEQAYIRITLYGTPEKGVHMDFERDVLLSLAGTIQEEQWGSLGIQ</sequence>
<reference evidence="1 2" key="1">
    <citation type="journal article" date="2021" name="ISME J.">
        <title>Genomic evolution of the class Acidithiobacillia: deep-branching Proteobacteria living in extreme acidic conditions.</title>
        <authorList>
            <person name="Moya-Beltran A."/>
            <person name="Beard S."/>
            <person name="Rojas-Villalobos C."/>
            <person name="Issotta F."/>
            <person name="Gallardo Y."/>
            <person name="Ulloa R."/>
            <person name="Giaveno A."/>
            <person name="Degli Esposti M."/>
            <person name="Johnson D.B."/>
            <person name="Quatrini R."/>
        </authorList>
    </citation>
    <scope>NUCLEOTIDE SEQUENCE [LARGE SCALE GENOMIC DNA]</scope>
    <source>
        <strain evidence="1 2">GG1-14</strain>
    </source>
</reference>
<name>A0ACD5HCT3_9PROT</name>
<dbReference type="Proteomes" id="UP001195965">
    <property type="component" value="Chromosome"/>
</dbReference>
<evidence type="ECO:0000313" key="2">
    <source>
        <dbReference type="Proteomes" id="UP001195965"/>
    </source>
</evidence>
<protein>
    <submittedName>
        <fullName evidence="1">Uncharacterized protein</fullName>
    </submittedName>
</protein>
<gene>
    <name evidence="1" type="ORF">HHS34_009125</name>
</gene>
<dbReference type="EMBL" id="CP127526">
    <property type="protein sequence ID" value="XRI72606.1"/>
    <property type="molecule type" value="Genomic_DNA"/>
</dbReference>
<accession>A0ACD5HCT3</accession>
<keyword evidence="2" id="KW-1185">Reference proteome</keyword>
<evidence type="ECO:0000313" key="1">
    <source>
        <dbReference type="EMBL" id="XRI72606.1"/>
    </source>
</evidence>